<gene>
    <name evidence="1" type="ORF">FIU01_01295</name>
</gene>
<accession>A0A5B8CQA2</accession>
<reference evidence="2" key="1">
    <citation type="journal article" date="2019" name="ISME J.">
        <title>Evolution in action: habitat transition from sediment to the pelagial leads to genome streamlining in Methylophilaceae.</title>
        <authorList>
            <person name="Salcher M."/>
            <person name="Schaefle D."/>
            <person name="Kaspar M."/>
            <person name="Neuenschwander S.M."/>
            <person name="Ghai R."/>
        </authorList>
    </citation>
    <scope>NUCLEOTIDE SEQUENCE [LARGE SCALE GENOMIC DNA]</scope>
    <source>
        <strain evidence="2">MMS-M-51</strain>
    </source>
</reference>
<proteinExistence type="predicted"/>
<sequence>MSFEDKTPEELLRIVKAGLGFTLQHDQVSADALCALETAAAESGARITLVQPIYMHRRPWSKQPWRPAALT</sequence>
<dbReference type="KEGG" id="mmec:FIU01_01295"/>
<evidence type="ECO:0000313" key="2">
    <source>
        <dbReference type="Proteomes" id="UP000311008"/>
    </source>
</evidence>
<protein>
    <submittedName>
        <fullName evidence="1">Uncharacterized protein</fullName>
    </submittedName>
</protein>
<dbReference type="EMBL" id="CP040946">
    <property type="protein sequence ID" value="QDC43290.1"/>
    <property type="molecule type" value="Genomic_DNA"/>
</dbReference>
<dbReference type="Proteomes" id="UP000311008">
    <property type="component" value="Chromosome"/>
</dbReference>
<organism evidence="1 2">
    <name type="scientific">Methylophilus medardicus</name>
    <dbReference type="NCBI Taxonomy" id="2588534"/>
    <lineage>
        <taxon>Bacteria</taxon>
        <taxon>Pseudomonadati</taxon>
        <taxon>Pseudomonadota</taxon>
        <taxon>Betaproteobacteria</taxon>
        <taxon>Nitrosomonadales</taxon>
        <taxon>Methylophilaceae</taxon>
        <taxon>Methylophilus</taxon>
    </lineage>
</organism>
<evidence type="ECO:0000313" key="1">
    <source>
        <dbReference type="EMBL" id="QDC43290.1"/>
    </source>
</evidence>
<name>A0A5B8CQA2_9PROT</name>
<keyword evidence="2" id="KW-1185">Reference proteome</keyword>
<dbReference type="AlphaFoldDB" id="A0A5B8CQA2"/>
<dbReference type="RefSeq" id="WP_140002203.1">
    <property type="nucleotide sequence ID" value="NZ_CP040946.1"/>
</dbReference>